<accession>A0A915K1R2</accession>
<dbReference type="WBParaSite" id="nRc.2.0.1.t32743-RA">
    <property type="protein sequence ID" value="nRc.2.0.1.t32743-RA"/>
    <property type="gene ID" value="nRc.2.0.1.g32743"/>
</dbReference>
<dbReference type="AlphaFoldDB" id="A0A915K1R2"/>
<feature type="compositionally biased region" description="Polar residues" evidence="1">
    <location>
        <begin position="14"/>
        <end position="23"/>
    </location>
</feature>
<keyword evidence="2" id="KW-1185">Reference proteome</keyword>
<name>A0A915K1R2_ROMCU</name>
<sequence length="67" mass="7424">MTVTSKPTPFKNPPHSNETYEAPTSNVLPGGYFNIALENFVTPLSLNVKIACNKIHSEKLEELNHIS</sequence>
<dbReference type="Proteomes" id="UP000887565">
    <property type="component" value="Unplaced"/>
</dbReference>
<organism evidence="2 3">
    <name type="scientific">Romanomermis culicivorax</name>
    <name type="common">Nematode worm</name>
    <dbReference type="NCBI Taxonomy" id="13658"/>
    <lineage>
        <taxon>Eukaryota</taxon>
        <taxon>Metazoa</taxon>
        <taxon>Ecdysozoa</taxon>
        <taxon>Nematoda</taxon>
        <taxon>Enoplea</taxon>
        <taxon>Dorylaimia</taxon>
        <taxon>Mermithida</taxon>
        <taxon>Mermithoidea</taxon>
        <taxon>Mermithidae</taxon>
        <taxon>Romanomermis</taxon>
    </lineage>
</organism>
<reference evidence="3" key="1">
    <citation type="submission" date="2022-11" db="UniProtKB">
        <authorList>
            <consortium name="WormBaseParasite"/>
        </authorList>
    </citation>
    <scope>IDENTIFICATION</scope>
</reference>
<evidence type="ECO:0000313" key="2">
    <source>
        <dbReference type="Proteomes" id="UP000887565"/>
    </source>
</evidence>
<evidence type="ECO:0000256" key="1">
    <source>
        <dbReference type="SAM" id="MobiDB-lite"/>
    </source>
</evidence>
<feature type="region of interest" description="Disordered" evidence="1">
    <location>
        <begin position="1"/>
        <end position="23"/>
    </location>
</feature>
<protein>
    <submittedName>
        <fullName evidence="3">Uncharacterized protein</fullName>
    </submittedName>
</protein>
<evidence type="ECO:0000313" key="3">
    <source>
        <dbReference type="WBParaSite" id="nRc.2.0.1.t32743-RA"/>
    </source>
</evidence>
<proteinExistence type="predicted"/>